<organism evidence="1 2">
    <name type="scientific">Polychaeton citri CBS 116435</name>
    <dbReference type="NCBI Taxonomy" id="1314669"/>
    <lineage>
        <taxon>Eukaryota</taxon>
        <taxon>Fungi</taxon>
        <taxon>Dikarya</taxon>
        <taxon>Ascomycota</taxon>
        <taxon>Pezizomycotina</taxon>
        <taxon>Dothideomycetes</taxon>
        <taxon>Dothideomycetidae</taxon>
        <taxon>Capnodiales</taxon>
        <taxon>Capnodiaceae</taxon>
        <taxon>Polychaeton</taxon>
    </lineage>
</organism>
<gene>
    <name evidence="1" type="ORF">K431DRAFT_281342</name>
</gene>
<proteinExistence type="predicted"/>
<accession>A0A9P4QFV6</accession>
<dbReference type="EMBL" id="MU003769">
    <property type="protein sequence ID" value="KAF2724868.1"/>
    <property type="molecule type" value="Genomic_DNA"/>
</dbReference>
<name>A0A9P4QFV6_9PEZI</name>
<dbReference type="OrthoDB" id="6105938at2759"/>
<dbReference type="AlphaFoldDB" id="A0A9P4QFV6"/>
<evidence type="ECO:0000313" key="1">
    <source>
        <dbReference type="EMBL" id="KAF2724868.1"/>
    </source>
</evidence>
<comment type="caution">
    <text evidence="1">The sequence shown here is derived from an EMBL/GenBank/DDBJ whole genome shotgun (WGS) entry which is preliminary data.</text>
</comment>
<dbReference type="PANTHER" id="PTHR38846">
    <property type="entry name" value="C3H1-TYPE DOMAIN-CONTAINING PROTEIN"/>
    <property type="match status" value="1"/>
</dbReference>
<keyword evidence="2" id="KW-1185">Reference proteome</keyword>
<dbReference type="Proteomes" id="UP000799441">
    <property type="component" value="Unassembled WGS sequence"/>
</dbReference>
<protein>
    <submittedName>
        <fullName evidence="1">Uncharacterized protein</fullName>
    </submittedName>
</protein>
<evidence type="ECO:0000313" key="2">
    <source>
        <dbReference type="Proteomes" id="UP000799441"/>
    </source>
</evidence>
<sequence length="127" mass="14558">MTRRRNNNDTNSTGNGVAVDRLTLALKTFTIHYGADESKLDKWQEICMDCGRKPGSSIAKCKKILRGVHVNIWDFIKAKEQDTAVPQFASKKALREDIATGKRRRFPLHCTKTRENKFLQAFLVEVY</sequence>
<reference evidence="1" key="1">
    <citation type="journal article" date="2020" name="Stud. Mycol.">
        <title>101 Dothideomycetes genomes: a test case for predicting lifestyles and emergence of pathogens.</title>
        <authorList>
            <person name="Haridas S."/>
            <person name="Albert R."/>
            <person name="Binder M."/>
            <person name="Bloem J."/>
            <person name="Labutti K."/>
            <person name="Salamov A."/>
            <person name="Andreopoulos B."/>
            <person name="Baker S."/>
            <person name="Barry K."/>
            <person name="Bills G."/>
            <person name="Bluhm B."/>
            <person name="Cannon C."/>
            <person name="Castanera R."/>
            <person name="Culley D."/>
            <person name="Daum C."/>
            <person name="Ezra D."/>
            <person name="Gonzalez J."/>
            <person name="Henrissat B."/>
            <person name="Kuo A."/>
            <person name="Liang C."/>
            <person name="Lipzen A."/>
            <person name="Lutzoni F."/>
            <person name="Magnuson J."/>
            <person name="Mondo S."/>
            <person name="Nolan M."/>
            <person name="Ohm R."/>
            <person name="Pangilinan J."/>
            <person name="Park H.-J."/>
            <person name="Ramirez L."/>
            <person name="Alfaro M."/>
            <person name="Sun H."/>
            <person name="Tritt A."/>
            <person name="Yoshinaga Y."/>
            <person name="Zwiers L.-H."/>
            <person name="Turgeon B."/>
            <person name="Goodwin S."/>
            <person name="Spatafora J."/>
            <person name="Crous P."/>
            <person name="Grigoriev I."/>
        </authorList>
    </citation>
    <scope>NUCLEOTIDE SEQUENCE</scope>
    <source>
        <strain evidence="1">CBS 116435</strain>
    </source>
</reference>
<dbReference type="PANTHER" id="PTHR38846:SF1">
    <property type="entry name" value="C3H1-TYPE DOMAIN-CONTAINING PROTEIN"/>
    <property type="match status" value="1"/>
</dbReference>